<dbReference type="EMBL" id="CP012898">
    <property type="protein sequence ID" value="ALJ05497.1"/>
    <property type="molecule type" value="Genomic_DNA"/>
</dbReference>
<dbReference type="STRING" id="1736674.APS56_10365"/>
<dbReference type="Proteomes" id="UP000057981">
    <property type="component" value="Chromosome"/>
</dbReference>
<evidence type="ECO:0000313" key="1">
    <source>
        <dbReference type="EMBL" id="ALJ05497.1"/>
    </source>
</evidence>
<dbReference type="OrthoDB" id="1122048at2"/>
<organism evidence="1 2">
    <name type="scientific">Pseudalgibacter alginicilyticus</name>
    <dbReference type="NCBI Taxonomy" id="1736674"/>
    <lineage>
        <taxon>Bacteria</taxon>
        <taxon>Pseudomonadati</taxon>
        <taxon>Bacteroidota</taxon>
        <taxon>Flavobacteriia</taxon>
        <taxon>Flavobacteriales</taxon>
        <taxon>Flavobacteriaceae</taxon>
        <taxon>Pseudalgibacter</taxon>
    </lineage>
</organism>
<dbReference type="RefSeq" id="WP_054727817.1">
    <property type="nucleotide sequence ID" value="NZ_CP012898.1"/>
</dbReference>
<gene>
    <name evidence="1" type="ORF">APS56_10365</name>
</gene>
<dbReference type="AlphaFoldDB" id="A0A0P0CM13"/>
<accession>A0A0P0CM13</accession>
<protein>
    <submittedName>
        <fullName evidence="1">Uncharacterized protein</fullName>
    </submittedName>
</protein>
<evidence type="ECO:0000313" key="2">
    <source>
        <dbReference type="Proteomes" id="UP000057981"/>
    </source>
</evidence>
<name>A0A0P0CM13_9FLAO</name>
<sequence length="200" mass="22773">MKNIIKNLKKGTLIVTMFTTLLSFANEPLFYTIKNDAKTTSLTLSNVKKGNLLSIKDVYGITLYSELIKENGVYTKGFDLTLLPNGDYVFELDKDVEISTIPFSVIANKVEINQALEKTIYKPITNLKNDIVYISKLTLDKSPLKVQVYFAESNDYSLIYSEKIEDTQNIEKVFKLTGLDKGSYKIVFNSEGREYTKFLN</sequence>
<proteinExistence type="predicted"/>
<reference evidence="1 2" key="1">
    <citation type="submission" date="2015-10" db="EMBL/GenBank/DDBJ databases">
        <authorList>
            <person name="Gilbert D.G."/>
        </authorList>
    </citation>
    <scope>NUCLEOTIDE SEQUENCE [LARGE SCALE GENOMIC DNA]</scope>
    <source>
        <strain evidence="2">HZ-22</strain>
    </source>
</reference>
<keyword evidence="2" id="KW-1185">Reference proteome</keyword>
<dbReference type="KEGG" id="ahz:APS56_10365"/>